<evidence type="ECO:0000256" key="2">
    <source>
        <dbReference type="ARBA" id="ARBA00022630"/>
    </source>
</evidence>
<evidence type="ECO:0000313" key="5">
    <source>
        <dbReference type="EMBL" id="RBM61988.1"/>
    </source>
</evidence>
<dbReference type="AlphaFoldDB" id="A0ABD7FRZ5"/>
<dbReference type="InterPro" id="IPR036188">
    <property type="entry name" value="FAD/NAD-bd_sf"/>
</dbReference>
<dbReference type="Gene3D" id="3.40.30.120">
    <property type="match status" value="1"/>
</dbReference>
<dbReference type="PANTHER" id="PTHR43004">
    <property type="entry name" value="TRK SYSTEM POTASSIUM UPTAKE PROTEIN"/>
    <property type="match status" value="1"/>
</dbReference>
<name>A0ABD7FRZ5_9VIBR</name>
<dbReference type="SUPFAM" id="SSF51905">
    <property type="entry name" value="FAD/NAD(P)-binding domain"/>
    <property type="match status" value="1"/>
</dbReference>
<dbReference type="PRINTS" id="PR00420">
    <property type="entry name" value="RNGMNOXGNASE"/>
</dbReference>
<evidence type="ECO:0000256" key="3">
    <source>
        <dbReference type="ARBA" id="ARBA00022827"/>
    </source>
</evidence>
<evidence type="ECO:0000259" key="4">
    <source>
        <dbReference type="Pfam" id="PF01494"/>
    </source>
</evidence>
<dbReference type="PANTHER" id="PTHR43004:SF19">
    <property type="entry name" value="BINDING MONOOXYGENASE, PUTATIVE (JCVI)-RELATED"/>
    <property type="match status" value="1"/>
</dbReference>
<dbReference type="InterPro" id="IPR002938">
    <property type="entry name" value="FAD-bd"/>
</dbReference>
<organism evidence="5 6">
    <name type="scientific">Vibrio paracholerae</name>
    <dbReference type="NCBI Taxonomy" id="650003"/>
    <lineage>
        <taxon>Bacteria</taxon>
        <taxon>Pseudomonadati</taxon>
        <taxon>Pseudomonadota</taxon>
        <taxon>Gammaproteobacteria</taxon>
        <taxon>Vibrionales</taxon>
        <taxon>Vibrionaceae</taxon>
        <taxon>Vibrio</taxon>
    </lineage>
</organism>
<evidence type="ECO:0000256" key="1">
    <source>
        <dbReference type="ARBA" id="ARBA00001974"/>
    </source>
</evidence>
<evidence type="ECO:0000313" key="6">
    <source>
        <dbReference type="Proteomes" id="UP000252199"/>
    </source>
</evidence>
<dbReference type="EMBL" id="QKKU01000112">
    <property type="protein sequence ID" value="RBM61988.1"/>
    <property type="molecule type" value="Genomic_DNA"/>
</dbReference>
<dbReference type="Pfam" id="PF21274">
    <property type="entry name" value="Rng_hyd_C"/>
    <property type="match status" value="1"/>
</dbReference>
<dbReference type="SUPFAM" id="SSF54373">
    <property type="entry name" value="FAD-linked reductases, C-terminal domain"/>
    <property type="match status" value="1"/>
</dbReference>
<dbReference type="RefSeq" id="WP_113611302.1">
    <property type="nucleotide sequence ID" value="NZ_CAWQMY010000016.1"/>
</dbReference>
<dbReference type="InterPro" id="IPR050641">
    <property type="entry name" value="RIFMO-like"/>
</dbReference>
<comment type="caution">
    <text evidence="5">The sequence shown here is derived from an EMBL/GenBank/DDBJ whole genome shotgun (WGS) entry which is preliminary data.</text>
</comment>
<dbReference type="Proteomes" id="UP000252199">
    <property type="component" value="Unassembled WGS sequence"/>
</dbReference>
<keyword evidence="3" id="KW-0274">FAD</keyword>
<dbReference type="GO" id="GO:0016709">
    <property type="term" value="F:oxidoreductase activity, acting on paired donors, with incorporation or reduction of molecular oxygen, NAD(P)H as one donor, and incorporation of one atom of oxygen"/>
    <property type="evidence" value="ECO:0007669"/>
    <property type="project" value="UniProtKB-ARBA"/>
</dbReference>
<protein>
    <recommendedName>
        <fullName evidence="4">FAD-binding domain-containing protein</fullName>
    </recommendedName>
</protein>
<dbReference type="Gene3D" id="3.50.50.60">
    <property type="entry name" value="FAD/NAD(P)-binding domain"/>
    <property type="match status" value="1"/>
</dbReference>
<proteinExistence type="predicted"/>
<dbReference type="Pfam" id="PF01494">
    <property type="entry name" value="FAD_binding_3"/>
    <property type="match status" value="1"/>
</dbReference>
<comment type="cofactor">
    <cofactor evidence="1">
        <name>FAD</name>
        <dbReference type="ChEBI" id="CHEBI:57692"/>
    </cofactor>
</comment>
<sequence>MSTKVTDIVIIGAGPVGLMSAYLAQRCGLNALIIDKSAEPLQVGRADALNARTLQLLEVAKLFDDLYPLGKPCNTSSVWANGHFISRQSSWWEALEGCLHKHFLMLGQSFVEQLLDKKLLEANAPVWRNTSVDNIELNQAGCLTHLSNGERIQSRFVIGADGSQSFVRRHFSVPFHIVRPEIIWAVIDGVIESDFPKVPEIIVFQAETSDVAWIPREGEIDRFYVRMDTHDFTLEQAIAKINRAMAPHQLGFKEVVWFSQFAVKESVAEHYSIDDRVFLAGDACHVHSVNGGQGLNTGVADAFNLIWKLSMVIKGQASPALLKSYHAERQPVAQSVIDSSGELVRSTKFSATNTHAQDYVKIVEKRSGNITGMGIRYSEEGLAGTRMWDFVLNQGTEITRLYSLLDYSRWTLFLFSDDECVVDVPPHVHVIRIGTQSENAQHWTRHAPYPGQAVLVRPDAYIEWVTPLHQVHSMLAEGVLAEGVLAEVNLPH</sequence>
<dbReference type="Gene3D" id="3.30.9.10">
    <property type="entry name" value="D-Amino Acid Oxidase, subunit A, domain 2"/>
    <property type="match status" value="1"/>
</dbReference>
<keyword evidence="2" id="KW-0285">Flavoprotein</keyword>
<reference evidence="5 6" key="1">
    <citation type="submission" date="2018-06" db="EMBL/GenBank/DDBJ databases">
        <title>Draft genome sequences of nine Vibrio sp. clinical isolates from across the United States representing the closest known relative of Vibrio cholerae.</title>
        <authorList>
            <person name="Islam M.T."/>
            <person name="Liang K."/>
            <person name="Im M.S."/>
            <person name="Winkjer J."/>
            <person name="Busby S."/>
            <person name="Batra D."/>
            <person name="Rowe L."/>
            <person name="Tarr C.L."/>
            <person name="Boucher Y."/>
        </authorList>
    </citation>
    <scope>NUCLEOTIDE SEQUENCE [LARGE SCALE GENOMIC DNA]</scope>
    <source>
        <strain evidence="5 6">2017V-1110</strain>
    </source>
</reference>
<accession>A0ABD7FRZ5</accession>
<gene>
    <name evidence="5" type="ORF">DLR72_16720</name>
</gene>
<feature type="domain" description="FAD-binding" evidence="4">
    <location>
        <begin position="6"/>
        <end position="339"/>
    </location>
</feature>
<dbReference type="NCBIfam" id="NF005531">
    <property type="entry name" value="PRK07190.1"/>
    <property type="match status" value="1"/>
</dbReference>